<reference evidence="2 3" key="1">
    <citation type="journal article" date="2020" name="Cell">
        <title>Large-Scale Comparative Analyses of Tick Genomes Elucidate Their Genetic Diversity and Vector Capacities.</title>
        <authorList>
            <consortium name="Tick Genome and Microbiome Consortium (TIGMIC)"/>
            <person name="Jia N."/>
            <person name="Wang J."/>
            <person name="Shi W."/>
            <person name="Du L."/>
            <person name="Sun Y."/>
            <person name="Zhan W."/>
            <person name="Jiang J.F."/>
            <person name="Wang Q."/>
            <person name="Zhang B."/>
            <person name="Ji P."/>
            <person name="Bell-Sakyi L."/>
            <person name="Cui X.M."/>
            <person name="Yuan T.T."/>
            <person name="Jiang B.G."/>
            <person name="Yang W.F."/>
            <person name="Lam T.T."/>
            <person name="Chang Q.C."/>
            <person name="Ding S.J."/>
            <person name="Wang X.J."/>
            <person name="Zhu J.G."/>
            <person name="Ruan X.D."/>
            <person name="Zhao L."/>
            <person name="Wei J.T."/>
            <person name="Ye R.Z."/>
            <person name="Que T.C."/>
            <person name="Du C.H."/>
            <person name="Zhou Y.H."/>
            <person name="Cheng J.X."/>
            <person name="Dai P.F."/>
            <person name="Guo W.B."/>
            <person name="Han X.H."/>
            <person name="Huang E.J."/>
            <person name="Li L.F."/>
            <person name="Wei W."/>
            <person name="Gao Y.C."/>
            <person name="Liu J.Z."/>
            <person name="Shao H.Z."/>
            <person name="Wang X."/>
            <person name="Wang C.C."/>
            <person name="Yang T.C."/>
            <person name="Huo Q.B."/>
            <person name="Li W."/>
            <person name="Chen H.Y."/>
            <person name="Chen S.E."/>
            <person name="Zhou L.G."/>
            <person name="Ni X.B."/>
            <person name="Tian J.H."/>
            <person name="Sheng Y."/>
            <person name="Liu T."/>
            <person name="Pan Y.S."/>
            <person name="Xia L.Y."/>
            <person name="Li J."/>
            <person name="Zhao F."/>
            <person name="Cao W.C."/>
        </authorList>
    </citation>
    <scope>NUCLEOTIDE SEQUENCE [LARGE SCALE GENOMIC DNA]</scope>
    <source>
        <strain evidence="2">HaeL-2018</strain>
    </source>
</reference>
<protein>
    <submittedName>
        <fullName evidence="2">Uncharacterized protein</fullName>
    </submittedName>
</protein>
<dbReference type="AlphaFoldDB" id="A0A9J6FEM7"/>
<sequence>MSSESSPQATGAAAPAQFSRDPPPPSGPSAYHTLLSTLPTGKLSENALFLHGNPSARPYGVDDFASALENITDLRSIECLGPFQYNHVWMVTFRSENEMEASAAQTSEGKAMPGHQPEPTVPDELIVRQLERFGRVQRVVRDGWRKPGLAHMTGTSRVYHIIPSSPTSLEKIPHQATV</sequence>
<dbReference type="Proteomes" id="UP000821853">
    <property type="component" value="Chromosome 1"/>
</dbReference>
<evidence type="ECO:0000256" key="1">
    <source>
        <dbReference type="SAM" id="MobiDB-lite"/>
    </source>
</evidence>
<dbReference type="EMBL" id="JABSTR010000001">
    <property type="protein sequence ID" value="KAH9361175.1"/>
    <property type="molecule type" value="Genomic_DNA"/>
</dbReference>
<gene>
    <name evidence="2" type="ORF">HPB48_020837</name>
</gene>
<feature type="region of interest" description="Disordered" evidence="1">
    <location>
        <begin position="1"/>
        <end position="31"/>
    </location>
</feature>
<keyword evidence="3" id="KW-1185">Reference proteome</keyword>
<feature type="region of interest" description="Disordered" evidence="1">
    <location>
        <begin position="100"/>
        <end position="120"/>
    </location>
</feature>
<organism evidence="2 3">
    <name type="scientific">Haemaphysalis longicornis</name>
    <name type="common">Bush tick</name>
    <dbReference type="NCBI Taxonomy" id="44386"/>
    <lineage>
        <taxon>Eukaryota</taxon>
        <taxon>Metazoa</taxon>
        <taxon>Ecdysozoa</taxon>
        <taxon>Arthropoda</taxon>
        <taxon>Chelicerata</taxon>
        <taxon>Arachnida</taxon>
        <taxon>Acari</taxon>
        <taxon>Parasitiformes</taxon>
        <taxon>Ixodida</taxon>
        <taxon>Ixodoidea</taxon>
        <taxon>Ixodidae</taxon>
        <taxon>Haemaphysalinae</taxon>
        <taxon>Haemaphysalis</taxon>
    </lineage>
</organism>
<name>A0A9J6FEM7_HAELO</name>
<evidence type="ECO:0000313" key="2">
    <source>
        <dbReference type="EMBL" id="KAH9361175.1"/>
    </source>
</evidence>
<dbReference type="OrthoDB" id="6494660at2759"/>
<accession>A0A9J6FEM7</accession>
<evidence type="ECO:0000313" key="3">
    <source>
        <dbReference type="Proteomes" id="UP000821853"/>
    </source>
</evidence>
<dbReference type="VEuPathDB" id="VectorBase:HLOH_054056"/>
<proteinExistence type="predicted"/>
<comment type="caution">
    <text evidence="2">The sequence shown here is derived from an EMBL/GenBank/DDBJ whole genome shotgun (WGS) entry which is preliminary data.</text>
</comment>